<dbReference type="Gene3D" id="1.10.600.10">
    <property type="entry name" value="Farnesyl Diphosphate Synthase"/>
    <property type="match status" value="1"/>
</dbReference>
<comment type="caution">
    <text evidence="6">The sequence shown here is derived from an EMBL/GenBank/DDBJ whole genome shotgun (WGS) entry which is preliminary data.</text>
</comment>
<keyword evidence="2 5" id="KW-0808">Transferase</keyword>
<dbReference type="PROSITE" id="PS00723">
    <property type="entry name" value="POLYPRENYL_SYNTHASE_1"/>
    <property type="match status" value="1"/>
</dbReference>
<gene>
    <name evidence="6" type="ORF">M9Y10_012591</name>
</gene>
<proteinExistence type="inferred from homology"/>
<evidence type="ECO:0000256" key="4">
    <source>
        <dbReference type="ARBA" id="ARBA00022842"/>
    </source>
</evidence>
<dbReference type="InterPro" id="IPR008949">
    <property type="entry name" value="Isoprenoid_synthase_dom_sf"/>
</dbReference>
<evidence type="ECO:0000256" key="3">
    <source>
        <dbReference type="ARBA" id="ARBA00022723"/>
    </source>
</evidence>
<comment type="cofactor">
    <cofactor evidence="1">
        <name>Mg(2+)</name>
        <dbReference type="ChEBI" id="CHEBI:18420"/>
    </cofactor>
</comment>
<accession>A0ABR2IDZ4</accession>
<sequence length="340" mass="39403">MTFPGSEQFFLFRKELLKFIQDSFLSQFPDPKLQERFYELIDYTTDGGKCLRGLLAVYGYLEATGVDPNSEEAKPGYALGWAQEILQASFLVADDFMDRTPLRRGKPCWYVKDNNNLCSVSDSYFLENLVYLVIDHYFAGFSAETKREIKNLFCFTTFKTAFGQFIDMTPKAPTLENWNLMVVNKTSYYSIWSPFVSGLCASQKLPKEVWNSEQLRDVLIRAGKLFQCQDDWIDIYGTSAKIGKVGSDIQEGKVTWLFAKAMEVGNEQQKKLLMENNGHKEQEKVDIVKQIYSDLHIEELCIQHQDQEYQIIKDTMSKIDDRVPKGLIQFLISFLDHRKY</sequence>
<dbReference type="SUPFAM" id="SSF48576">
    <property type="entry name" value="Terpenoid synthases"/>
    <property type="match status" value="1"/>
</dbReference>
<dbReference type="InterPro" id="IPR033749">
    <property type="entry name" value="Polyprenyl_synt_CS"/>
</dbReference>
<dbReference type="PANTHER" id="PTHR11525:SF0">
    <property type="entry name" value="FARNESYL PYROPHOSPHATE SYNTHASE"/>
    <property type="match status" value="1"/>
</dbReference>
<keyword evidence="7" id="KW-1185">Reference proteome</keyword>
<keyword evidence="4" id="KW-0460">Magnesium</keyword>
<dbReference type="PANTHER" id="PTHR11525">
    <property type="entry name" value="FARNESYL-PYROPHOSPHATE SYNTHETASE"/>
    <property type="match status" value="1"/>
</dbReference>
<organism evidence="6 7">
    <name type="scientific">Tritrichomonas musculus</name>
    <dbReference type="NCBI Taxonomy" id="1915356"/>
    <lineage>
        <taxon>Eukaryota</taxon>
        <taxon>Metamonada</taxon>
        <taxon>Parabasalia</taxon>
        <taxon>Tritrichomonadida</taxon>
        <taxon>Tritrichomonadidae</taxon>
        <taxon>Tritrichomonas</taxon>
    </lineage>
</organism>
<dbReference type="SFLD" id="SFLDS00005">
    <property type="entry name" value="Isoprenoid_Synthase_Type_I"/>
    <property type="match status" value="1"/>
</dbReference>
<evidence type="ECO:0000256" key="2">
    <source>
        <dbReference type="ARBA" id="ARBA00022679"/>
    </source>
</evidence>
<evidence type="ECO:0000256" key="5">
    <source>
        <dbReference type="RuleBase" id="RU004466"/>
    </source>
</evidence>
<dbReference type="InterPro" id="IPR000092">
    <property type="entry name" value="Polyprenyl_synt"/>
</dbReference>
<dbReference type="Proteomes" id="UP001470230">
    <property type="component" value="Unassembled WGS sequence"/>
</dbReference>
<keyword evidence="3" id="KW-0479">Metal-binding</keyword>
<evidence type="ECO:0008006" key="8">
    <source>
        <dbReference type="Google" id="ProtNLM"/>
    </source>
</evidence>
<name>A0ABR2IDZ4_9EUKA</name>
<evidence type="ECO:0000313" key="6">
    <source>
        <dbReference type="EMBL" id="KAK8860899.1"/>
    </source>
</evidence>
<dbReference type="InterPro" id="IPR039702">
    <property type="entry name" value="FPS1-like"/>
</dbReference>
<dbReference type="EMBL" id="JAPFFF010000018">
    <property type="protein sequence ID" value="KAK8860899.1"/>
    <property type="molecule type" value="Genomic_DNA"/>
</dbReference>
<evidence type="ECO:0000313" key="7">
    <source>
        <dbReference type="Proteomes" id="UP001470230"/>
    </source>
</evidence>
<protein>
    <recommendedName>
        <fullName evidence="8">Farnesyl pyrophosphate synthase</fullName>
    </recommendedName>
</protein>
<reference evidence="6 7" key="1">
    <citation type="submission" date="2024-04" db="EMBL/GenBank/DDBJ databases">
        <title>Tritrichomonas musculus Genome.</title>
        <authorList>
            <person name="Alves-Ferreira E."/>
            <person name="Grigg M."/>
            <person name="Lorenzi H."/>
            <person name="Galac M."/>
        </authorList>
    </citation>
    <scope>NUCLEOTIDE SEQUENCE [LARGE SCALE GENOMIC DNA]</scope>
    <source>
        <strain evidence="6 7">EAF2021</strain>
    </source>
</reference>
<comment type="similarity">
    <text evidence="5">Belongs to the FPP/GGPP synthase family.</text>
</comment>
<evidence type="ECO:0000256" key="1">
    <source>
        <dbReference type="ARBA" id="ARBA00001946"/>
    </source>
</evidence>
<dbReference type="Pfam" id="PF00348">
    <property type="entry name" value="polyprenyl_synt"/>
    <property type="match status" value="1"/>
</dbReference>